<protein>
    <submittedName>
        <fullName evidence="2">Class I SAM-dependent methyltransferase</fullName>
    </submittedName>
</protein>
<dbReference type="Gene3D" id="3.40.50.150">
    <property type="entry name" value="Vaccinia Virus protein VP39"/>
    <property type="match status" value="1"/>
</dbReference>
<dbReference type="InterPro" id="IPR041698">
    <property type="entry name" value="Methyltransf_25"/>
</dbReference>
<accession>A0A6G7YKQ0</accession>
<dbReference type="KEGG" id="npi:G7071_07870"/>
<gene>
    <name evidence="2" type="ORF">G7071_07870</name>
</gene>
<organism evidence="2 3">
    <name type="scientific">Nocardioides piscis</name>
    <dbReference type="NCBI Taxonomy" id="2714938"/>
    <lineage>
        <taxon>Bacteria</taxon>
        <taxon>Bacillati</taxon>
        <taxon>Actinomycetota</taxon>
        <taxon>Actinomycetes</taxon>
        <taxon>Propionibacteriales</taxon>
        <taxon>Nocardioidaceae</taxon>
        <taxon>Nocardioides</taxon>
    </lineage>
</organism>
<dbReference type="GO" id="GO:0032259">
    <property type="term" value="P:methylation"/>
    <property type="evidence" value="ECO:0007669"/>
    <property type="project" value="UniProtKB-KW"/>
</dbReference>
<dbReference type="GO" id="GO:0008168">
    <property type="term" value="F:methyltransferase activity"/>
    <property type="evidence" value="ECO:0007669"/>
    <property type="project" value="UniProtKB-KW"/>
</dbReference>
<dbReference type="AlphaFoldDB" id="A0A6G7YKQ0"/>
<keyword evidence="2" id="KW-0808">Transferase</keyword>
<dbReference type="Pfam" id="PF13649">
    <property type="entry name" value="Methyltransf_25"/>
    <property type="match status" value="1"/>
</dbReference>
<sequence length="212" mass="22426">MPPSPQGARRAGIVTSPPPTRWALAGQRNRGYAETFATRLAEGVDVDGEARLADALVARRSRILDVGSGMGRVAAALVARGHDVVATEPDDALRAQSLATYAEVAVLPHEALTLPDLDPFDLIVVVGNVMVYLGEDTEREVLARLRSLLAPGGRILAGFHLSGTKNGSRAYPAEEFVSDAAAAGLTVDLRFGSYELHAPNDDYAVWVLSPTG</sequence>
<evidence type="ECO:0000313" key="3">
    <source>
        <dbReference type="Proteomes" id="UP000502035"/>
    </source>
</evidence>
<dbReference type="InterPro" id="IPR029063">
    <property type="entry name" value="SAM-dependent_MTases_sf"/>
</dbReference>
<keyword evidence="2" id="KW-0489">Methyltransferase</keyword>
<name>A0A6G7YKQ0_9ACTN</name>
<evidence type="ECO:0000313" key="2">
    <source>
        <dbReference type="EMBL" id="QIK77315.1"/>
    </source>
</evidence>
<reference evidence="2 3" key="1">
    <citation type="submission" date="2020-03" db="EMBL/GenBank/DDBJ databases">
        <title>Nocardioides sp. nov., isolated from fish.</title>
        <authorList>
            <person name="Hyun D.-W."/>
            <person name="Bae J.-W."/>
        </authorList>
    </citation>
    <scope>NUCLEOTIDE SEQUENCE [LARGE SCALE GENOMIC DNA]</scope>
    <source>
        <strain evidence="2 3">HDW12A</strain>
    </source>
</reference>
<keyword evidence="3" id="KW-1185">Reference proteome</keyword>
<dbReference type="Proteomes" id="UP000502035">
    <property type="component" value="Chromosome"/>
</dbReference>
<dbReference type="CDD" id="cd02440">
    <property type="entry name" value="AdoMet_MTases"/>
    <property type="match status" value="1"/>
</dbReference>
<feature type="domain" description="Methyltransferase" evidence="1">
    <location>
        <begin position="63"/>
        <end position="153"/>
    </location>
</feature>
<dbReference type="SUPFAM" id="SSF53335">
    <property type="entry name" value="S-adenosyl-L-methionine-dependent methyltransferases"/>
    <property type="match status" value="1"/>
</dbReference>
<evidence type="ECO:0000259" key="1">
    <source>
        <dbReference type="Pfam" id="PF13649"/>
    </source>
</evidence>
<dbReference type="EMBL" id="CP049866">
    <property type="protein sequence ID" value="QIK77315.1"/>
    <property type="molecule type" value="Genomic_DNA"/>
</dbReference>
<proteinExistence type="predicted"/>